<keyword evidence="3" id="KW-0964">Secreted</keyword>
<dbReference type="FunFam" id="2.40.10.10:FF:000019">
    <property type="entry name" value="Anionic trypsin"/>
    <property type="match status" value="1"/>
</dbReference>
<name>A0A8J6DWI3_GALPY</name>
<dbReference type="OrthoDB" id="10059102at2759"/>
<gene>
    <name evidence="16" type="ORF">J0S82_014228</name>
</gene>
<keyword evidence="7 13" id="KW-0378">Hydrolase</keyword>
<keyword evidence="5" id="KW-0732">Signal</keyword>
<evidence type="ECO:0000313" key="16">
    <source>
        <dbReference type="EMBL" id="KAG8523371.1"/>
    </source>
</evidence>
<dbReference type="InterPro" id="IPR009003">
    <property type="entry name" value="Peptidase_S1_PA"/>
</dbReference>
<dbReference type="GO" id="GO:0005615">
    <property type="term" value="C:extracellular space"/>
    <property type="evidence" value="ECO:0007669"/>
    <property type="project" value="TreeGrafter"/>
</dbReference>
<dbReference type="CDD" id="cd00190">
    <property type="entry name" value="Tryp_SPc"/>
    <property type="match status" value="3"/>
</dbReference>
<keyword evidence="10" id="KW-1015">Disulfide bond</keyword>
<evidence type="ECO:0000256" key="11">
    <source>
        <dbReference type="ARBA" id="ARBA00036320"/>
    </source>
</evidence>
<dbReference type="SMART" id="SM00020">
    <property type="entry name" value="Tryp_SPc"/>
    <property type="match status" value="3"/>
</dbReference>
<evidence type="ECO:0000256" key="12">
    <source>
        <dbReference type="ARBA" id="ARBA00038868"/>
    </source>
</evidence>
<proteinExistence type="predicted"/>
<protein>
    <recommendedName>
        <fullName evidence="12">trypsin</fullName>
        <ecNumber evidence="12">3.4.21.4</ecNumber>
    </recommendedName>
</protein>
<organism evidence="16 17">
    <name type="scientific">Galemys pyrenaicus</name>
    <name type="common">Iberian desman</name>
    <name type="synonym">Pyrenean desman</name>
    <dbReference type="NCBI Taxonomy" id="202257"/>
    <lineage>
        <taxon>Eukaryota</taxon>
        <taxon>Metazoa</taxon>
        <taxon>Chordata</taxon>
        <taxon>Craniata</taxon>
        <taxon>Vertebrata</taxon>
        <taxon>Euteleostomi</taxon>
        <taxon>Mammalia</taxon>
        <taxon>Eutheria</taxon>
        <taxon>Laurasiatheria</taxon>
        <taxon>Eulipotyphla</taxon>
        <taxon>Talpidae</taxon>
        <taxon>Galemys</taxon>
    </lineage>
</organism>
<dbReference type="PROSITE" id="PS00135">
    <property type="entry name" value="TRYPSIN_SER"/>
    <property type="match status" value="2"/>
</dbReference>
<evidence type="ECO:0000259" key="15">
    <source>
        <dbReference type="PROSITE" id="PS50240"/>
    </source>
</evidence>
<evidence type="ECO:0000256" key="3">
    <source>
        <dbReference type="ARBA" id="ARBA00022525"/>
    </source>
</evidence>
<feature type="domain" description="Peptidase S1" evidence="15">
    <location>
        <begin position="616"/>
        <end position="799"/>
    </location>
</feature>
<feature type="domain" description="Peptidase S1" evidence="15">
    <location>
        <begin position="79"/>
        <end position="309"/>
    </location>
</feature>
<keyword evidence="4 13" id="KW-0645">Protease</keyword>
<dbReference type="Pfam" id="PF00089">
    <property type="entry name" value="Trypsin"/>
    <property type="match status" value="4"/>
</dbReference>
<evidence type="ECO:0000313" key="17">
    <source>
        <dbReference type="Proteomes" id="UP000700334"/>
    </source>
</evidence>
<dbReference type="PANTHER" id="PTHR24264:SF15">
    <property type="entry name" value="RIKEN CDNA 2210010C04 GENE"/>
    <property type="match status" value="1"/>
</dbReference>
<dbReference type="FunFam" id="2.40.10.10:FF:000049">
    <property type="entry name" value="probable inactive serine protease 37"/>
    <property type="match status" value="1"/>
</dbReference>
<dbReference type="InterPro" id="IPR043504">
    <property type="entry name" value="Peptidase_S1_PA_chymotrypsin"/>
</dbReference>
<evidence type="ECO:0000256" key="4">
    <source>
        <dbReference type="ARBA" id="ARBA00022670"/>
    </source>
</evidence>
<dbReference type="SUPFAM" id="SSF50494">
    <property type="entry name" value="Trypsin-like serine proteases"/>
    <property type="match status" value="4"/>
</dbReference>
<dbReference type="FunFam" id="2.40.10.10:FF:000005">
    <property type="entry name" value="Serine protease 37"/>
    <property type="match status" value="2"/>
</dbReference>
<keyword evidence="8 13" id="KW-0720">Serine protease</keyword>
<dbReference type="Gene3D" id="2.40.10.10">
    <property type="entry name" value="Trypsin-like serine proteases"/>
    <property type="match status" value="7"/>
</dbReference>
<evidence type="ECO:0000256" key="9">
    <source>
        <dbReference type="ARBA" id="ARBA00023145"/>
    </source>
</evidence>
<evidence type="ECO:0000256" key="8">
    <source>
        <dbReference type="ARBA" id="ARBA00022825"/>
    </source>
</evidence>
<accession>A0A8J6DWI3</accession>
<dbReference type="GO" id="GO:0004252">
    <property type="term" value="F:serine-type endopeptidase activity"/>
    <property type="evidence" value="ECO:0007669"/>
    <property type="project" value="UniProtKB-EC"/>
</dbReference>
<comment type="cofactor">
    <cofactor evidence="1">
        <name>Ca(2+)</name>
        <dbReference type="ChEBI" id="CHEBI:29108"/>
    </cofactor>
</comment>
<feature type="domain" description="Peptidase S1" evidence="15">
    <location>
        <begin position="330"/>
        <end position="541"/>
    </location>
</feature>
<feature type="domain" description="Peptidase S1" evidence="15">
    <location>
        <begin position="800"/>
        <end position="1054"/>
    </location>
</feature>
<dbReference type="Proteomes" id="UP000700334">
    <property type="component" value="Unassembled WGS sequence"/>
</dbReference>
<evidence type="ECO:0000256" key="13">
    <source>
        <dbReference type="RuleBase" id="RU363034"/>
    </source>
</evidence>
<evidence type="ECO:0000256" key="6">
    <source>
        <dbReference type="ARBA" id="ARBA00022757"/>
    </source>
</evidence>
<dbReference type="PROSITE" id="PS00134">
    <property type="entry name" value="TRYPSIN_HIS"/>
    <property type="match status" value="3"/>
</dbReference>
<reference evidence="16" key="1">
    <citation type="journal article" date="2021" name="Evol. Appl.">
        <title>The genome of the Pyrenean desman and the effects of bottlenecks and inbreeding on the genomic landscape of an endangered species.</title>
        <authorList>
            <person name="Escoda L."/>
            <person name="Castresana J."/>
        </authorList>
    </citation>
    <scope>NUCLEOTIDE SEQUENCE</scope>
    <source>
        <strain evidence="16">IBE-C5619</strain>
    </source>
</reference>
<dbReference type="EMBL" id="JAGFMF010011412">
    <property type="protein sequence ID" value="KAG8523371.1"/>
    <property type="molecule type" value="Genomic_DNA"/>
</dbReference>
<dbReference type="AlphaFoldDB" id="A0A8J6DWI3"/>
<dbReference type="PRINTS" id="PR00722">
    <property type="entry name" value="CHYMOTRYPSIN"/>
</dbReference>
<evidence type="ECO:0000256" key="5">
    <source>
        <dbReference type="ARBA" id="ARBA00022729"/>
    </source>
</evidence>
<evidence type="ECO:0000256" key="2">
    <source>
        <dbReference type="ARBA" id="ARBA00004613"/>
    </source>
</evidence>
<dbReference type="GO" id="GO:0007586">
    <property type="term" value="P:digestion"/>
    <property type="evidence" value="ECO:0007669"/>
    <property type="project" value="UniProtKB-KW"/>
</dbReference>
<sequence length="1056" mass="115612">MWTTGKGTKFRQSPQGKRRPQPQVNDLESEDSPLNPRLTCSQKAEGHTAEKAAAHGRGRTGLPLARALPTTGDDQDDKIVGGYTCQRNSVPYQVYLKIGFHMCGGALISRQWVLSAAHCYKPHFQVKLGKHNLAVSEGTEQIIHSVKVIRYPGYKSKTLEHDIMLIKLAKPAVLNRSVKTIALPTSCPKSGTWCLISGWDMSSPSKNNSEDEERAGPKSSDTLRCLRAPVLSNQNCHRAYPGQIHRGNMCLGFLQGGKDSCKGDSGGPVACNGVLQGIVSWGTGCAQKGKPGVYTKVCNYLKWIRKTMTLIFLALLGAAVAFPADDDDKIVGGYTCARNSAPYQVSLNAGYHFCGGSLINDQWVVSAAHCYKSRIQVRLGEYNIDVLEGGEQFINSAKVIRHPKYNAATIDNDIMLIKLSSAATLNSRVSTISLPKSCASAGTQCLISGWGNTMSSGTNYPELLQCLNAPILSDSACRSAYPGQITSNMICLGFLEGGKDSCQGDSGGPVVCNGQLQGIVSWGYGCAQKGKPGVYTKVCNYTTPEAGGVEEDDLSHVFPIPVEYESLSMTEGLEEGKWQVKAGIIRAKDLENDKPKLAEDFTIPYMAYLKSSPEPCVGVKIRLGVYQPSIINKKEQVRNCSLTIPHPEFNAHTLENDLMMIKLSKAADLNSHVGTIAIAMEPPAFNDSCFIPTWTWNDFKNISDPDILTWINEHILPAHECRNKLNKKLAASIMCVGKPLNIMSQIKEVSASPAICSGRVLGILSWVKGSVILGSEGFFTEDFDIIMKFILYWMFLNLSVALGFDPDFTNGISAPYLVYLKSDYLPCVGVLVHPLWVLTAAHCNLPRLSVILGVSNPSNPKENNVQKVGFEKMIFHSGYLITSINHDLMLIKLEKNIQFNEYAKLVHLPREPVPENSTCMVSTWAYSICEITKDATSLQHVNISVIPQNQCRDAYKTFSIKENMMCLGIVPGRRQPCKVKFSPRLTLPNLLMCPVPEKNNPVSFLQQEVTAAPAVCNGTLQGILAVADGCVLRADVGIYTKVFNYVSWIESVIQNN</sequence>
<comment type="caution">
    <text evidence="16">The sequence shown here is derived from an EMBL/GenBank/DDBJ whole genome shotgun (WGS) entry which is preliminary data.</text>
</comment>
<dbReference type="PANTHER" id="PTHR24264">
    <property type="entry name" value="TRYPSIN-RELATED"/>
    <property type="match status" value="1"/>
</dbReference>
<dbReference type="InterPro" id="IPR050127">
    <property type="entry name" value="Serine_Proteases_S1"/>
</dbReference>
<evidence type="ECO:0000256" key="1">
    <source>
        <dbReference type="ARBA" id="ARBA00001913"/>
    </source>
</evidence>
<keyword evidence="17" id="KW-1185">Reference proteome</keyword>
<evidence type="ECO:0000256" key="10">
    <source>
        <dbReference type="ARBA" id="ARBA00023157"/>
    </source>
</evidence>
<feature type="compositionally biased region" description="Polar residues" evidence="14">
    <location>
        <begin position="1"/>
        <end position="15"/>
    </location>
</feature>
<keyword evidence="6" id="KW-0222">Digestion</keyword>
<dbReference type="EC" id="3.4.21.4" evidence="12"/>
<keyword evidence="9" id="KW-0865">Zymogen</keyword>
<comment type="subcellular location">
    <subcellularLocation>
        <location evidence="2">Secreted</location>
    </subcellularLocation>
</comment>
<comment type="catalytic activity">
    <reaction evidence="11">
        <text>Preferential cleavage: Arg-|-Xaa, Lys-|-Xaa.</text>
        <dbReference type="EC" id="3.4.21.4"/>
    </reaction>
</comment>
<evidence type="ECO:0000256" key="14">
    <source>
        <dbReference type="SAM" id="MobiDB-lite"/>
    </source>
</evidence>
<dbReference type="InterPro" id="IPR001314">
    <property type="entry name" value="Peptidase_S1A"/>
</dbReference>
<dbReference type="GO" id="GO:2000243">
    <property type="term" value="P:positive regulation of reproductive process"/>
    <property type="evidence" value="ECO:0007669"/>
    <property type="project" value="UniProtKB-ARBA"/>
</dbReference>
<dbReference type="GO" id="GO:0006508">
    <property type="term" value="P:proteolysis"/>
    <property type="evidence" value="ECO:0007669"/>
    <property type="project" value="UniProtKB-KW"/>
</dbReference>
<dbReference type="InterPro" id="IPR001254">
    <property type="entry name" value="Trypsin_dom"/>
</dbReference>
<feature type="compositionally biased region" description="Basic and acidic residues" evidence="14">
    <location>
        <begin position="44"/>
        <end position="53"/>
    </location>
</feature>
<dbReference type="PROSITE" id="PS50240">
    <property type="entry name" value="TRYPSIN_DOM"/>
    <property type="match status" value="4"/>
</dbReference>
<dbReference type="InterPro" id="IPR033116">
    <property type="entry name" value="TRYPSIN_SER"/>
</dbReference>
<feature type="region of interest" description="Disordered" evidence="14">
    <location>
        <begin position="1"/>
        <end position="63"/>
    </location>
</feature>
<evidence type="ECO:0000256" key="7">
    <source>
        <dbReference type="ARBA" id="ARBA00022801"/>
    </source>
</evidence>
<dbReference type="InterPro" id="IPR018114">
    <property type="entry name" value="TRYPSIN_HIS"/>
</dbReference>